<dbReference type="InterPro" id="IPR019684">
    <property type="entry name" value="HofP"/>
</dbReference>
<dbReference type="Pfam" id="PF10748">
    <property type="entry name" value="HofP"/>
    <property type="match status" value="1"/>
</dbReference>
<reference evidence="1 2" key="1">
    <citation type="journal article" date="2010" name="BMC Genomics">
        <title>Genome comparison of the epiphytic bacteria Erwinia billingiae and E. tasmaniensis with the pear pathogen E. pyrifoliae.</title>
        <authorList>
            <person name="Kube M."/>
            <person name="Migdoll A.M."/>
            <person name="Gehring I."/>
            <person name="Heitmann K."/>
            <person name="Mayer Y."/>
            <person name="Kuhl H."/>
            <person name="Knaust F."/>
            <person name="Geider K."/>
            <person name="Reinhardt R."/>
        </authorList>
    </citation>
    <scope>NUCLEOTIDE SEQUENCE [LARGE SCALE GENOMIC DNA]</scope>
    <source>
        <strain evidence="1 2">Eb661</strain>
    </source>
</reference>
<dbReference type="EMBL" id="FP236843">
    <property type="protein sequence ID" value="CAX61723.1"/>
    <property type="molecule type" value="Genomic_DNA"/>
</dbReference>
<dbReference type="KEGG" id="ebi:EbC_41920"/>
<name>D8MY16_ERWBE</name>
<organism evidence="2">
    <name type="scientific">Erwinia billingiae (strain Eb661)</name>
    <dbReference type="NCBI Taxonomy" id="634500"/>
    <lineage>
        <taxon>Bacteria</taxon>
        <taxon>Pseudomonadati</taxon>
        <taxon>Pseudomonadota</taxon>
        <taxon>Gammaproteobacteria</taxon>
        <taxon>Enterobacterales</taxon>
        <taxon>Erwiniaceae</taxon>
        <taxon>Erwinia</taxon>
    </lineage>
</organism>
<gene>
    <name evidence="1" type="ordered locus">EbC_41920</name>
</gene>
<dbReference type="STRING" id="634500.EbC_41920"/>
<sequence>MPFHWQLKGIIGQADDFHAWLMAKKGKWIQLTQGQQLNQRWQLQEITALSITVADLNGCEPAFKRNLKGSIYEKDSLSADADGRTDAVKGQ</sequence>
<evidence type="ECO:0000313" key="1">
    <source>
        <dbReference type="EMBL" id="CAX61723.1"/>
    </source>
</evidence>
<protein>
    <submittedName>
        <fullName evidence="1">Uncharacterized protein</fullName>
    </submittedName>
</protein>
<accession>D8MY16</accession>
<dbReference type="HOGENOM" id="CLU_2422399_0_0_6"/>
<evidence type="ECO:0000313" key="2">
    <source>
        <dbReference type="Proteomes" id="UP000008793"/>
    </source>
</evidence>
<dbReference type="AlphaFoldDB" id="D8MY16"/>
<dbReference type="Proteomes" id="UP000008793">
    <property type="component" value="Chromosome"/>
</dbReference>
<keyword evidence="2" id="KW-1185">Reference proteome</keyword>
<proteinExistence type="predicted"/>